<accession>A0A836CJN3</accession>
<feature type="region of interest" description="Disordered" evidence="1">
    <location>
        <begin position="102"/>
        <end position="171"/>
    </location>
</feature>
<comment type="caution">
    <text evidence="2">The sequence shown here is derived from an EMBL/GenBank/DDBJ whole genome shotgun (WGS) entry which is preliminary data.</text>
</comment>
<feature type="region of interest" description="Disordered" evidence="1">
    <location>
        <begin position="267"/>
        <end position="348"/>
    </location>
</feature>
<organism evidence="2 3">
    <name type="scientific">Tribonema minus</name>
    <dbReference type="NCBI Taxonomy" id="303371"/>
    <lineage>
        <taxon>Eukaryota</taxon>
        <taxon>Sar</taxon>
        <taxon>Stramenopiles</taxon>
        <taxon>Ochrophyta</taxon>
        <taxon>PX clade</taxon>
        <taxon>Xanthophyceae</taxon>
        <taxon>Tribonematales</taxon>
        <taxon>Tribonemataceae</taxon>
        <taxon>Tribonema</taxon>
    </lineage>
</organism>
<dbReference type="AlphaFoldDB" id="A0A836CJN3"/>
<protein>
    <submittedName>
        <fullName evidence="2">Uncharacterized protein</fullName>
    </submittedName>
</protein>
<feature type="compositionally biased region" description="Acidic residues" evidence="1">
    <location>
        <begin position="328"/>
        <end position="348"/>
    </location>
</feature>
<name>A0A836CJN3_9STRA</name>
<evidence type="ECO:0000313" key="3">
    <source>
        <dbReference type="Proteomes" id="UP000664859"/>
    </source>
</evidence>
<evidence type="ECO:0000313" key="2">
    <source>
        <dbReference type="EMBL" id="KAG5188622.1"/>
    </source>
</evidence>
<feature type="compositionally biased region" description="Gly residues" evidence="1">
    <location>
        <begin position="119"/>
        <end position="141"/>
    </location>
</feature>
<sequence>MGDQPRRTGVRSRLPHFLLQHANDDSSPLATWVEAEDGSLVTGIDLEGFADAHGVNVDTLERYLNEHDFRTDRNVILGEASSVYEGRTYCVYWHERFHTDADPDSFVGGKGKRKARDGGAPGCGGRGGGGRGGGGRGGGGRGRGRVDARDFGPGGDDDAGPDGGAGRTGSAAADSLALRVGLMVRRRSEALGVSAAERESEGAAAAMRAAADAALAAYASAGADDPWDDAFEVMREAFAAADGVRRVRARTSAALDDYVRQLEAAVASVPADDGDRPVGRPVEPRAGGDGGDAPEGFDVDDGGAEEMKGPEAAPAPARRPPAPRGSGDGEEAAEGEEEGEMEGGEMDV</sequence>
<feature type="compositionally biased region" description="Acidic residues" evidence="1">
    <location>
        <begin position="295"/>
        <end position="304"/>
    </location>
</feature>
<dbReference type="Proteomes" id="UP000664859">
    <property type="component" value="Unassembled WGS sequence"/>
</dbReference>
<reference evidence="2" key="1">
    <citation type="submission" date="2021-02" db="EMBL/GenBank/DDBJ databases">
        <title>First Annotated Genome of the Yellow-green Alga Tribonema minus.</title>
        <authorList>
            <person name="Mahan K.M."/>
        </authorList>
    </citation>
    <scope>NUCLEOTIDE SEQUENCE</scope>
    <source>
        <strain evidence="2">UTEX B ZZ1240</strain>
    </source>
</reference>
<dbReference type="EMBL" id="JAFCMP010000068">
    <property type="protein sequence ID" value="KAG5188622.1"/>
    <property type="molecule type" value="Genomic_DNA"/>
</dbReference>
<proteinExistence type="predicted"/>
<evidence type="ECO:0000256" key="1">
    <source>
        <dbReference type="SAM" id="MobiDB-lite"/>
    </source>
</evidence>
<keyword evidence="3" id="KW-1185">Reference proteome</keyword>
<gene>
    <name evidence="2" type="ORF">JKP88DRAFT_275832</name>
</gene>